<dbReference type="Pfam" id="PF03178">
    <property type="entry name" value="CPSF_A"/>
    <property type="match status" value="1"/>
</dbReference>
<dbReference type="EMBL" id="ML119115">
    <property type="protein sequence ID" value="RPB14979.1"/>
    <property type="molecule type" value="Genomic_DNA"/>
</dbReference>
<reference evidence="4 5" key="1">
    <citation type="journal article" date="2018" name="Nat. Ecol. Evol.">
        <title>Pezizomycetes genomes reveal the molecular basis of ectomycorrhizal truffle lifestyle.</title>
        <authorList>
            <person name="Murat C."/>
            <person name="Payen T."/>
            <person name="Noel B."/>
            <person name="Kuo A."/>
            <person name="Morin E."/>
            <person name="Chen J."/>
            <person name="Kohler A."/>
            <person name="Krizsan K."/>
            <person name="Balestrini R."/>
            <person name="Da Silva C."/>
            <person name="Montanini B."/>
            <person name="Hainaut M."/>
            <person name="Levati E."/>
            <person name="Barry K.W."/>
            <person name="Belfiori B."/>
            <person name="Cichocki N."/>
            <person name="Clum A."/>
            <person name="Dockter R.B."/>
            <person name="Fauchery L."/>
            <person name="Guy J."/>
            <person name="Iotti M."/>
            <person name="Le Tacon F."/>
            <person name="Lindquist E.A."/>
            <person name="Lipzen A."/>
            <person name="Malagnac F."/>
            <person name="Mello A."/>
            <person name="Molinier V."/>
            <person name="Miyauchi S."/>
            <person name="Poulain J."/>
            <person name="Riccioni C."/>
            <person name="Rubini A."/>
            <person name="Sitrit Y."/>
            <person name="Splivallo R."/>
            <person name="Traeger S."/>
            <person name="Wang M."/>
            <person name="Zifcakova L."/>
            <person name="Wipf D."/>
            <person name="Zambonelli A."/>
            <person name="Paolocci F."/>
            <person name="Nowrousian M."/>
            <person name="Ottonello S."/>
            <person name="Baldrian P."/>
            <person name="Spatafora J.W."/>
            <person name="Henrissat B."/>
            <person name="Nagy L.G."/>
            <person name="Aury J.M."/>
            <person name="Wincker P."/>
            <person name="Grigoriev I.V."/>
            <person name="Bonfante P."/>
            <person name="Martin F.M."/>
        </authorList>
    </citation>
    <scope>NUCLEOTIDE SEQUENCE [LARGE SCALE GENOMIC DNA]</scope>
    <source>
        <strain evidence="4 5">CCBAS932</strain>
    </source>
</reference>
<keyword evidence="5" id="KW-1185">Reference proteome</keyword>
<dbReference type="STRING" id="1392247.A0A3N4L003"/>
<evidence type="ECO:0000259" key="2">
    <source>
        <dbReference type="Pfam" id="PF03178"/>
    </source>
</evidence>
<accession>A0A3N4L003</accession>
<feature type="domain" description="RSE1/DDB1/CPSF1 C-terminal" evidence="2">
    <location>
        <begin position="1098"/>
        <end position="1437"/>
    </location>
</feature>
<dbReference type="InterPro" id="IPR050358">
    <property type="entry name" value="RSE1/DDB1/CFT1"/>
</dbReference>
<dbReference type="FunCoup" id="A0A3N4L003">
    <property type="interactions" value="1114"/>
</dbReference>
<protein>
    <recommendedName>
        <fullName evidence="6">Protein CFT1</fullName>
    </recommendedName>
</protein>
<dbReference type="GO" id="GO:0003676">
    <property type="term" value="F:nucleic acid binding"/>
    <property type="evidence" value="ECO:0007669"/>
    <property type="project" value="InterPro"/>
</dbReference>
<feature type="compositionally biased region" description="Polar residues" evidence="1">
    <location>
        <begin position="48"/>
        <end position="61"/>
    </location>
</feature>
<feature type="domain" description="RSE1/DDB1/CPSF1 second beta-propeller" evidence="3">
    <location>
        <begin position="617"/>
        <end position="1028"/>
    </location>
</feature>
<dbReference type="OrthoDB" id="6109at2759"/>
<evidence type="ECO:0000259" key="3">
    <source>
        <dbReference type="Pfam" id="PF23726"/>
    </source>
</evidence>
<dbReference type="InterPro" id="IPR015943">
    <property type="entry name" value="WD40/YVTN_repeat-like_dom_sf"/>
</dbReference>
<evidence type="ECO:0008006" key="6">
    <source>
        <dbReference type="Google" id="ProtNLM"/>
    </source>
</evidence>
<dbReference type="Pfam" id="PF23726">
    <property type="entry name" value="Beta-prop_RSE1_2nd"/>
    <property type="match status" value="1"/>
</dbReference>
<gene>
    <name evidence="4" type="ORF">P167DRAFT_502662</name>
</gene>
<dbReference type="InParanoid" id="A0A3N4L003"/>
<proteinExistence type="predicted"/>
<name>A0A3N4L003_9PEZI</name>
<dbReference type="Gene3D" id="2.130.10.10">
    <property type="entry name" value="YVTN repeat-like/Quinoprotein amine dehydrogenase"/>
    <property type="match status" value="3"/>
</dbReference>
<organism evidence="4 5">
    <name type="scientific">Morchella conica CCBAS932</name>
    <dbReference type="NCBI Taxonomy" id="1392247"/>
    <lineage>
        <taxon>Eukaryota</taxon>
        <taxon>Fungi</taxon>
        <taxon>Dikarya</taxon>
        <taxon>Ascomycota</taxon>
        <taxon>Pezizomycotina</taxon>
        <taxon>Pezizomycetes</taxon>
        <taxon>Pezizales</taxon>
        <taxon>Morchellaceae</taxon>
        <taxon>Morchella</taxon>
    </lineage>
</organism>
<evidence type="ECO:0000313" key="4">
    <source>
        <dbReference type="EMBL" id="RPB14979.1"/>
    </source>
</evidence>
<dbReference type="GO" id="GO:0005634">
    <property type="term" value="C:nucleus"/>
    <property type="evidence" value="ECO:0007669"/>
    <property type="project" value="InterPro"/>
</dbReference>
<dbReference type="Proteomes" id="UP000277580">
    <property type="component" value="Unassembled WGS sequence"/>
</dbReference>
<evidence type="ECO:0000256" key="1">
    <source>
        <dbReference type="SAM" id="MobiDB-lite"/>
    </source>
</evidence>
<dbReference type="InterPro" id="IPR058543">
    <property type="entry name" value="Beta-prop_RSE1/DDB1/CPSF1_2nd"/>
</dbReference>
<feature type="region of interest" description="Disordered" evidence="1">
    <location>
        <begin position="48"/>
        <end position="68"/>
    </location>
</feature>
<sequence length="1472" mass="160374">MPEVYTELTAPTAVSHSLTIHFTSATAENLIVARTSLLQIFCTTTHETELPSSNGTSSSDPANKEKEGGIDRRALDADEEGTFAADIVLQRSQVQTVTKLVLVAEYNLCGSVTGMQRIKLLVSKSGGEALLLSFKDAKLSLLEWDPSTNAVTTISLHYYEREEFWPSVVPEGLSTTLVADPGSRCAALNFAGDMIAILPFRQREDEDLSLGNVDGAGHDLHMAEGEDDDWDPSAPEKKPEDELDSEMAGTTDKTKEDVMAAKLVAADRPYHPSFVLPVSRLDDAISHVISLTFLHEYRGPTFGILYSPRRTWAGLLAAEGRKDTISYIVITLDLEQRASTPILSVSGLPYDIFKVVALAPPIGGSLLIGGNEIIHLDQAGKTTGVAVNPYTKRSTTFAGLADQSDLCLELEGSSVVELEGENGDILLITKKGEAVIIEFKTDGRNVSGVKINRLANHPTSLVGGRVSTLVALGSRRLFVGCTEGDARLLKWKRKGEKKKPGESLKEEVAENEDEEDVYKMLEDMDDDLYGGGDSSYKKTERKDGGVKPMGEYIFSTHDRLLNLGPFRDIVLGRPTFTPDSVSRQVGVTPELELVTTAGPINTPEDAGVSVLRKSIAPTVVGKLDFPTCQALWTVRARSGKTAVNSALAGLTSGEEDQGGAEEEFDGFLFVSKSEESQVFRVGDTFEEVRGTDFESEGETLEVGVVGGGMRVVQVVSEQVRVYDCDLQLAQIIPMFNEDTGEEGPNVVRARVYDPYVLLVRIDGSVVIYRVHKGNLELVEEERGDRLKSSKYSSGCIYAAKKGELHPAAAVSEENEEKRKAQEEEEGETEYVLFLITFEGCLQVYSLANLAEPIFVSEGFSSLPPLLRADDTIEPTSHSHREKNVKENIVEILVTDLGDQVAKEPFMIVRSARDDLTFYKPFICPGTSESKPTLRFAKSPNPHLALPINPMKPSSSKTIFRPLVSIQNLAGYRCVFLPGADPSFVLKTSKSIPHVHRLAGNAVRSLAAFHSSGADRGFVYVDNSGIVRVSLMPTEFNFDGSWGARKVAVGDVVQALSYFPPMGVYVVSTTQLVPFDLAEDDGSVAKDETTLQPEVESGAIKILSPLNWSVVDQFKFAHNEIALVVKTIEMEISEHTKERKQLVAVGTGIFKGEDHSARGGIYVFEIIEVVPEPGKPETNCKLKLVCREEVKGTVSAICGVNGYLLAAQGQKIMVRGLKEDQSLLPVAFMDMSMYVTVAKNLDGMILFGDFMKSIWFTGFSEEPYKMTLFGKDTQTLEVVAADFLPDGNKLYFVVADADSNIHVLQYDPEHPKSLAGQRLIRRADFFAGHEVKTLTMLPRSRPIASEPDPDVMDTVTDTPEEFLVLAGTLTGSLAMITTLPETSYRRLNIVQGQIVSGEEHTAGLNPRGYRAVVSSGAAGVGGDLLRGVLDGALVCRWIGFGEGRKSEIASKAGNDIQGIREDLKGLEGALLYL</sequence>
<feature type="region of interest" description="Disordered" evidence="1">
    <location>
        <begin position="209"/>
        <end position="252"/>
    </location>
</feature>
<dbReference type="PANTHER" id="PTHR10644">
    <property type="entry name" value="DNA REPAIR/RNA PROCESSING CPSF FAMILY"/>
    <property type="match status" value="1"/>
</dbReference>
<dbReference type="InterPro" id="IPR004871">
    <property type="entry name" value="RSE1/DDB1/CPSF1_C"/>
</dbReference>
<evidence type="ECO:0000313" key="5">
    <source>
        <dbReference type="Proteomes" id="UP000277580"/>
    </source>
</evidence>